<dbReference type="InterPro" id="IPR019817">
    <property type="entry name" value="Interferon_reg_fac_CS"/>
</dbReference>
<evidence type="ECO:0000259" key="6">
    <source>
        <dbReference type="PROSITE" id="PS51507"/>
    </source>
</evidence>
<dbReference type="Pfam" id="PF00605">
    <property type="entry name" value="IRF"/>
    <property type="match status" value="1"/>
</dbReference>
<evidence type="ECO:0000313" key="7">
    <source>
        <dbReference type="Ensembl" id="ENSCCNP00000010627.1"/>
    </source>
</evidence>
<dbReference type="PANTHER" id="PTHR11949:SF2">
    <property type="entry name" value="INTERFERON REGULATORY FACTOR 7"/>
    <property type="match status" value="1"/>
</dbReference>
<keyword evidence="5" id="KW-0539">Nucleus</keyword>
<evidence type="ECO:0000256" key="1">
    <source>
        <dbReference type="ARBA" id="ARBA00004123"/>
    </source>
</evidence>
<dbReference type="SMART" id="SM00348">
    <property type="entry name" value="IRF"/>
    <property type="match status" value="1"/>
</dbReference>
<dbReference type="GO" id="GO:0002376">
    <property type="term" value="P:immune system process"/>
    <property type="evidence" value="ECO:0007669"/>
    <property type="project" value="TreeGrafter"/>
</dbReference>
<dbReference type="InterPro" id="IPR036390">
    <property type="entry name" value="WH_DNA-bd_sf"/>
</dbReference>
<protein>
    <recommendedName>
        <fullName evidence="6">IRF tryptophan pentad repeat domain-containing protein</fullName>
    </recommendedName>
</protein>
<dbReference type="Gene3D" id="1.10.10.10">
    <property type="entry name" value="Winged helix-like DNA-binding domain superfamily/Winged helix DNA-binding domain"/>
    <property type="match status" value="1"/>
</dbReference>
<evidence type="ECO:0000256" key="3">
    <source>
        <dbReference type="ARBA" id="ARBA00023125"/>
    </source>
</evidence>
<dbReference type="InterPro" id="IPR036388">
    <property type="entry name" value="WH-like_DNA-bd_sf"/>
</dbReference>
<dbReference type="PROSITE" id="PS51507">
    <property type="entry name" value="IRF_2"/>
    <property type="match status" value="1"/>
</dbReference>
<keyword evidence="3" id="KW-0238">DNA-binding</keyword>
<dbReference type="SUPFAM" id="SSF46785">
    <property type="entry name" value="Winged helix' DNA-binding domain"/>
    <property type="match status" value="1"/>
</dbReference>
<evidence type="ECO:0000256" key="2">
    <source>
        <dbReference type="ARBA" id="ARBA00023015"/>
    </source>
</evidence>
<keyword evidence="2" id="KW-0805">Transcription regulation</keyword>
<dbReference type="PANTHER" id="PTHR11949">
    <property type="entry name" value="INTERFERON REGULATORY FACTOR"/>
    <property type="match status" value="1"/>
</dbReference>
<comment type="subcellular location">
    <subcellularLocation>
        <location evidence="1">Nucleus</location>
    </subcellularLocation>
</comment>
<dbReference type="AlphaFoldDB" id="A0A8C0ZQD3"/>
<evidence type="ECO:0000256" key="5">
    <source>
        <dbReference type="ARBA" id="ARBA00023242"/>
    </source>
</evidence>
<keyword evidence="4" id="KW-0804">Transcription</keyword>
<reference evidence="7" key="1">
    <citation type="submission" date="2023-09" db="UniProtKB">
        <authorList>
            <consortium name="Ensembl"/>
        </authorList>
    </citation>
    <scope>IDENTIFICATION</scope>
</reference>
<sequence length="169" mass="18986">FPVPAAPAPGKWGPDPCEGPQRVLFGEWLLGEVSSGRYEGLRWLDDTRTVFRVPWKHFSRKDLGEADARIFKAWAVARGRWPPSHSGGDQPSPEAEAAERAGWKTNFRCALHSTRRFMMLQDNSGDNVDPHKVYKLSSGAELGWRGERRCKEGWAKVAGRGHCHLWPPG</sequence>
<dbReference type="FunFam" id="1.10.10.10:FF:000375">
    <property type="entry name" value="Interferon regulatory factor 7"/>
    <property type="match status" value="1"/>
</dbReference>
<dbReference type="InterPro" id="IPR001346">
    <property type="entry name" value="Interferon_reg_fact_DNA-bd_dom"/>
</dbReference>
<dbReference type="GO" id="GO:0000981">
    <property type="term" value="F:DNA-binding transcription factor activity, RNA polymerase II-specific"/>
    <property type="evidence" value="ECO:0007669"/>
    <property type="project" value="TreeGrafter"/>
</dbReference>
<dbReference type="CDD" id="cd00103">
    <property type="entry name" value="IRF"/>
    <property type="match status" value="1"/>
</dbReference>
<evidence type="ECO:0000256" key="4">
    <source>
        <dbReference type="ARBA" id="ARBA00023163"/>
    </source>
</evidence>
<accession>A0A8C0ZQD3</accession>
<organism evidence="7">
    <name type="scientific">Castor canadensis</name>
    <name type="common">American beaver</name>
    <dbReference type="NCBI Taxonomy" id="51338"/>
    <lineage>
        <taxon>Eukaryota</taxon>
        <taxon>Metazoa</taxon>
        <taxon>Chordata</taxon>
        <taxon>Craniata</taxon>
        <taxon>Vertebrata</taxon>
        <taxon>Euteleostomi</taxon>
        <taxon>Mammalia</taxon>
        <taxon>Eutheria</taxon>
        <taxon>Euarchontoglires</taxon>
        <taxon>Glires</taxon>
        <taxon>Rodentia</taxon>
        <taxon>Castorimorpha</taxon>
        <taxon>Castoridae</taxon>
        <taxon>Castor</taxon>
    </lineage>
</organism>
<proteinExistence type="predicted"/>
<dbReference type="PRINTS" id="PR00267">
    <property type="entry name" value="INTFRNREGFCT"/>
</dbReference>
<dbReference type="GO" id="GO:0000978">
    <property type="term" value="F:RNA polymerase II cis-regulatory region sequence-specific DNA binding"/>
    <property type="evidence" value="ECO:0007669"/>
    <property type="project" value="TreeGrafter"/>
</dbReference>
<dbReference type="GO" id="GO:0005634">
    <property type="term" value="C:nucleus"/>
    <property type="evidence" value="ECO:0007669"/>
    <property type="project" value="UniProtKB-SubCell"/>
</dbReference>
<name>A0A8C0ZQD3_CASCN</name>
<dbReference type="Ensembl" id="ENSCCNT00000013953.1">
    <property type="protein sequence ID" value="ENSCCNP00000010627.1"/>
    <property type="gene ID" value="ENSCCNG00000011076.1"/>
</dbReference>
<feature type="domain" description="IRF tryptophan pentad repeat" evidence="6">
    <location>
        <begin position="22"/>
        <end position="138"/>
    </location>
</feature>
<dbReference type="PROSITE" id="PS00601">
    <property type="entry name" value="IRF_1"/>
    <property type="match status" value="1"/>
</dbReference>